<keyword evidence="3" id="KW-0862">Zinc</keyword>
<dbReference type="InterPro" id="IPR007219">
    <property type="entry name" value="XnlR_reg_dom"/>
</dbReference>
<protein>
    <recommendedName>
        <fullName evidence="9">Xylanolytic transcriptional activator regulatory domain-containing protein</fullName>
    </recommendedName>
</protein>
<dbReference type="Proteomes" id="UP001642406">
    <property type="component" value="Unassembled WGS sequence"/>
</dbReference>
<comment type="subcellular location">
    <subcellularLocation>
        <location evidence="1">Nucleus</location>
    </subcellularLocation>
</comment>
<sequence length="354" mass="38551">MRRCDFHYPACGACVTAGTECVGFDSIHGVEKPRSIVTHLEEEVARLEQELKDARARVDADGGATSGEQSFGAARTTIDRLVTQLATATVSPEGPLSTTTDLTAKDRVLLPLTSSVFFVGSPAPHLHSPVAWDETRQGRQGQANTPSSQESTPPVPTVAVSSSSAVPISSIPRHVAVIMLKHYCEIYRPQYPAVEETDLLAAFDRVYDRDDNGVTTLTKKPSDFDIFCVHMTLAISTTTLMYRDEGRAATATAGFWATAVAHLGQASSSSSTSFVGGKTGWGPWQQVQALQLLTHYGFLNPKDVDCVRCTAATLRLCVELGLHRELPAGQQRHVDERVLDVRRRLFWHAYGIDV</sequence>
<evidence type="ECO:0000313" key="11">
    <source>
        <dbReference type="Proteomes" id="UP001642406"/>
    </source>
</evidence>
<evidence type="ECO:0000256" key="3">
    <source>
        <dbReference type="ARBA" id="ARBA00022833"/>
    </source>
</evidence>
<dbReference type="PANTHER" id="PTHR47782:SF1">
    <property type="entry name" value="PYRIMIDINE PATHWAY REGULATORY PROTEIN 1"/>
    <property type="match status" value="1"/>
</dbReference>
<dbReference type="Pfam" id="PF04082">
    <property type="entry name" value="Fungal_trans"/>
    <property type="match status" value="1"/>
</dbReference>
<evidence type="ECO:0000256" key="7">
    <source>
        <dbReference type="ARBA" id="ARBA00023242"/>
    </source>
</evidence>
<name>A0ABP0ARR7_9PEZI</name>
<organism evidence="10 11">
    <name type="scientific">Sporothrix bragantina</name>
    <dbReference type="NCBI Taxonomy" id="671064"/>
    <lineage>
        <taxon>Eukaryota</taxon>
        <taxon>Fungi</taxon>
        <taxon>Dikarya</taxon>
        <taxon>Ascomycota</taxon>
        <taxon>Pezizomycotina</taxon>
        <taxon>Sordariomycetes</taxon>
        <taxon>Sordariomycetidae</taxon>
        <taxon>Ophiostomatales</taxon>
        <taxon>Ophiostomataceae</taxon>
        <taxon>Sporothrix</taxon>
    </lineage>
</organism>
<keyword evidence="11" id="KW-1185">Reference proteome</keyword>
<evidence type="ECO:0000313" key="10">
    <source>
        <dbReference type="EMBL" id="CAK7209951.1"/>
    </source>
</evidence>
<keyword evidence="2" id="KW-0479">Metal-binding</keyword>
<dbReference type="InterPro" id="IPR052202">
    <property type="entry name" value="Yeast_MetPath_Reg"/>
</dbReference>
<dbReference type="Gene3D" id="4.10.240.10">
    <property type="entry name" value="Zn(2)-C6 fungal-type DNA-binding domain"/>
    <property type="match status" value="1"/>
</dbReference>
<proteinExistence type="predicted"/>
<keyword evidence="4" id="KW-0805">Transcription regulation</keyword>
<dbReference type="PANTHER" id="PTHR47782">
    <property type="entry name" value="ZN(II)2CYS6 TRANSCRIPTION FACTOR (EUROFUNG)-RELATED"/>
    <property type="match status" value="1"/>
</dbReference>
<keyword evidence="7" id="KW-0539">Nucleus</keyword>
<dbReference type="CDD" id="cd14723">
    <property type="entry name" value="ZIP_Ppr1"/>
    <property type="match status" value="1"/>
</dbReference>
<accession>A0ABP0ARR7</accession>
<feature type="compositionally biased region" description="Polar residues" evidence="8">
    <location>
        <begin position="138"/>
        <end position="150"/>
    </location>
</feature>
<evidence type="ECO:0000256" key="4">
    <source>
        <dbReference type="ARBA" id="ARBA00023015"/>
    </source>
</evidence>
<keyword evidence="6" id="KW-0804">Transcription</keyword>
<evidence type="ECO:0000259" key="9">
    <source>
        <dbReference type="Pfam" id="PF04082"/>
    </source>
</evidence>
<evidence type="ECO:0000256" key="6">
    <source>
        <dbReference type="ARBA" id="ARBA00023163"/>
    </source>
</evidence>
<evidence type="ECO:0000256" key="5">
    <source>
        <dbReference type="ARBA" id="ARBA00023125"/>
    </source>
</evidence>
<evidence type="ECO:0000256" key="8">
    <source>
        <dbReference type="SAM" id="MobiDB-lite"/>
    </source>
</evidence>
<dbReference type="EMBL" id="CAWUHC010000003">
    <property type="protein sequence ID" value="CAK7209951.1"/>
    <property type="molecule type" value="Genomic_DNA"/>
</dbReference>
<evidence type="ECO:0000256" key="1">
    <source>
        <dbReference type="ARBA" id="ARBA00004123"/>
    </source>
</evidence>
<evidence type="ECO:0000256" key="2">
    <source>
        <dbReference type="ARBA" id="ARBA00022723"/>
    </source>
</evidence>
<gene>
    <name evidence="10" type="ORF">SBRCBS47491_000619</name>
</gene>
<feature type="region of interest" description="Disordered" evidence="8">
    <location>
        <begin position="134"/>
        <end position="159"/>
    </location>
</feature>
<dbReference type="InterPro" id="IPR036864">
    <property type="entry name" value="Zn2-C6_fun-type_DNA-bd_sf"/>
</dbReference>
<comment type="caution">
    <text evidence="10">The sequence shown here is derived from an EMBL/GenBank/DDBJ whole genome shotgun (WGS) entry which is preliminary data.</text>
</comment>
<keyword evidence="5" id="KW-0238">DNA-binding</keyword>
<dbReference type="CDD" id="cd12148">
    <property type="entry name" value="fungal_TF_MHR"/>
    <property type="match status" value="1"/>
</dbReference>
<reference evidence="10 11" key="1">
    <citation type="submission" date="2024-01" db="EMBL/GenBank/DDBJ databases">
        <authorList>
            <person name="Allen C."/>
            <person name="Tagirdzhanova G."/>
        </authorList>
    </citation>
    <scope>NUCLEOTIDE SEQUENCE [LARGE SCALE GENOMIC DNA]</scope>
</reference>
<feature type="domain" description="Xylanolytic transcriptional activator regulatory" evidence="9">
    <location>
        <begin position="182"/>
        <end position="354"/>
    </location>
</feature>